<accession>A0A7L5DWM2</accession>
<name>A0A7L5DWM2_9SPHI</name>
<dbReference type="InterPro" id="IPR050595">
    <property type="entry name" value="Bact_response_regulator"/>
</dbReference>
<dbReference type="Proteomes" id="UP000503278">
    <property type="component" value="Chromosome"/>
</dbReference>
<evidence type="ECO:0000259" key="3">
    <source>
        <dbReference type="PROSITE" id="PS50110"/>
    </source>
</evidence>
<dbReference type="InterPro" id="IPR001789">
    <property type="entry name" value="Sig_transdc_resp-reg_receiver"/>
</dbReference>
<evidence type="ECO:0000313" key="5">
    <source>
        <dbReference type="Proteomes" id="UP000503278"/>
    </source>
</evidence>
<dbReference type="InterPro" id="IPR011006">
    <property type="entry name" value="CheY-like_superfamily"/>
</dbReference>
<protein>
    <submittedName>
        <fullName evidence="4">Response regulator</fullName>
    </submittedName>
</protein>
<dbReference type="EMBL" id="CP051682">
    <property type="protein sequence ID" value="QJD95141.1"/>
    <property type="molecule type" value="Genomic_DNA"/>
</dbReference>
<feature type="modified residue" description="4-aspartylphosphate" evidence="2">
    <location>
        <position position="50"/>
    </location>
</feature>
<evidence type="ECO:0000256" key="2">
    <source>
        <dbReference type="PROSITE-ProRule" id="PRU00169"/>
    </source>
</evidence>
<dbReference type="SMART" id="SM00448">
    <property type="entry name" value="REC"/>
    <property type="match status" value="1"/>
</dbReference>
<organism evidence="4 5">
    <name type="scientific">Mucilaginibacter robiniae</name>
    <dbReference type="NCBI Taxonomy" id="2728022"/>
    <lineage>
        <taxon>Bacteria</taxon>
        <taxon>Pseudomonadati</taxon>
        <taxon>Bacteroidota</taxon>
        <taxon>Sphingobacteriia</taxon>
        <taxon>Sphingobacteriales</taxon>
        <taxon>Sphingobacteriaceae</taxon>
        <taxon>Mucilaginibacter</taxon>
    </lineage>
</organism>
<dbReference type="Gene3D" id="3.40.50.2300">
    <property type="match status" value="1"/>
</dbReference>
<evidence type="ECO:0000313" key="4">
    <source>
        <dbReference type="EMBL" id="QJD95141.1"/>
    </source>
</evidence>
<dbReference type="AlphaFoldDB" id="A0A7L5DWM2"/>
<keyword evidence="5" id="KW-1185">Reference proteome</keyword>
<evidence type="ECO:0000256" key="1">
    <source>
        <dbReference type="ARBA" id="ARBA00022553"/>
    </source>
</evidence>
<gene>
    <name evidence="4" type="ORF">HH214_04235</name>
</gene>
<dbReference type="RefSeq" id="WP_169606158.1">
    <property type="nucleotide sequence ID" value="NZ_CP051682.1"/>
</dbReference>
<proteinExistence type="predicted"/>
<keyword evidence="1 2" id="KW-0597">Phosphoprotein</keyword>
<dbReference type="PROSITE" id="PS50110">
    <property type="entry name" value="RESPONSE_REGULATORY"/>
    <property type="match status" value="1"/>
</dbReference>
<dbReference type="KEGG" id="mrob:HH214_04235"/>
<feature type="domain" description="Response regulatory" evidence="3">
    <location>
        <begin position="2"/>
        <end position="115"/>
    </location>
</feature>
<reference evidence="4 5" key="1">
    <citation type="submission" date="2020-04" db="EMBL/GenBank/DDBJ databases">
        <title>Genome sequencing of novel species.</title>
        <authorList>
            <person name="Heo J."/>
            <person name="Kim S.-J."/>
            <person name="Kim J.-S."/>
            <person name="Hong S.-B."/>
            <person name="Kwon S.-W."/>
        </authorList>
    </citation>
    <scope>NUCLEOTIDE SEQUENCE [LARGE SCALE GENOMIC DNA]</scope>
    <source>
        <strain evidence="4 5">F39-2</strain>
    </source>
</reference>
<dbReference type="PANTHER" id="PTHR44591:SF3">
    <property type="entry name" value="RESPONSE REGULATORY DOMAIN-CONTAINING PROTEIN"/>
    <property type="match status" value="1"/>
</dbReference>
<dbReference type="SUPFAM" id="SSF52172">
    <property type="entry name" value="CheY-like"/>
    <property type="match status" value="1"/>
</dbReference>
<dbReference type="GO" id="GO:0000160">
    <property type="term" value="P:phosphorelay signal transduction system"/>
    <property type="evidence" value="ECO:0007669"/>
    <property type="project" value="InterPro"/>
</dbReference>
<dbReference type="PANTHER" id="PTHR44591">
    <property type="entry name" value="STRESS RESPONSE REGULATOR PROTEIN 1"/>
    <property type="match status" value="1"/>
</dbReference>
<dbReference type="Pfam" id="PF00072">
    <property type="entry name" value="Response_reg"/>
    <property type="match status" value="1"/>
</dbReference>
<sequence length="120" mass="13351">MKIVVVEDNPDIRDIIDYILKDDGYEVISSVDGSVVNQFSEVNPDLVLMDELLPGPRGSQLCQQIKSDEQTRHIPVVLVSTMPHLDKLAEKCGADGYLEKPFNISALVELIRKYAPLNGN</sequence>